<keyword evidence="3" id="KW-1185">Reference proteome</keyword>
<dbReference type="EMBL" id="JARAOO010000014">
    <property type="protein sequence ID" value="KAJ7943036.1"/>
    <property type="molecule type" value="Genomic_DNA"/>
</dbReference>
<proteinExistence type="predicted"/>
<dbReference type="AlphaFoldDB" id="A0AAD7KPV1"/>
<gene>
    <name evidence="2" type="ORF">O6P43_032638</name>
</gene>
<sequence length="117" mass="13778">MSSRKEEAHNWNYSAGRLVDENMIVLRKRIRETKMEERNYEPPENWMDWEKDYYTSYDSMICEAMAVLQTQLMNTRPSLALGMMALVMLSVPMSTTLIMFHLVDMIMSKLCVTGFHL</sequence>
<reference evidence="2" key="1">
    <citation type="journal article" date="2023" name="Science">
        <title>Elucidation of the pathway for biosynthesis of saponin adjuvants from the soapbark tree.</title>
        <authorList>
            <person name="Reed J."/>
            <person name="Orme A."/>
            <person name="El-Demerdash A."/>
            <person name="Owen C."/>
            <person name="Martin L.B.B."/>
            <person name="Misra R.C."/>
            <person name="Kikuchi S."/>
            <person name="Rejzek M."/>
            <person name="Martin A.C."/>
            <person name="Harkess A."/>
            <person name="Leebens-Mack J."/>
            <person name="Louveau T."/>
            <person name="Stephenson M.J."/>
            <person name="Osbourn A."/>
        </authorList>
    </citation>
    <scope>NUCLEOTIDE SEQUENCE</scope>
    <source>
        <strain evidence="2">S10</strain>
    </source>
</reference>
<evidence type="ECO:0000313" key="2">
    <source>
        <dbReference type="EMBL" id="KAJ7943036.1"/>
    </source>
</evidence>
<dbReference type="KEGG" id="qsa:O6P43_032638"/>
<organism evidence="2 3">
    <name type="scientific">Quillaja saponaria</name>
    <name type="common">Soap bark tree</name>
    <dbReference type="NCBI Taxonomy" id="32244"/>
    <lineage>
        <taxon>Eukaryota</taxon>
        <taxon>Viridiplantae</taxon>
        <taxon>Streptophyta</taxon>
        <taxon>Embryophyta</taxon>
        <taxon>Tracheophyta</taxon>
        <taxon>Spermatophyta</taxon>
        <taxon>Magnoliopsida</taxon>
        <taxon>eudicotyledons</taxon>
        <taxon>Gunneridae</taxon>
        <taxon>Pentapetalae</taxon>
        <taxon>rosids</taxon>
        <taxon>fabids</taxon>
        <taxon>Fabales</taxon>
        <taxon>Quillajaceae</taxon>
        <taxon>Quillaja</taxon>
    </lineage>
</organism>
<evidence type="ECO:0000313" key="3">
    <source>
        <dbReference type="Proteomes" id="UP001163823"/>
    </source>
</evidence>
<keyword evidence="1" id="KW-1133">Transmembrane helix</keyword>
<dbReference type="PANTHER" id="PTHR33782">
    <property type="entry name" value="OS01G0121600 PROTEIN"/>
    <property type="match status" value="1"/>
</dbReference>
<accession>A0AAD7KPV1</accession>
<keyword evidence="1" id="KW-0812">Transmembrane</keyword>
<name>A0AAD7KPV1_QUISA</name>
<keyword evidence="1" id="KW-0472">Membrane</keyword>
<dbReference type="PANTHER" id="PTHR33782:SF5">
    <property type="entry name" value="MEDIATOR OF RNA POLYMERASE II TRANSCRIPTION SUBUNIT"/>
    <property type="match status" value="1"/>
</dbReference>
<evidence type="ECO:0000256" key="1">
    <source>
        <dbReference type="SAM" id="Phobius"/>
    </source>
</evidence>
<dbReference type="Proteomes" id="UP001163823">
    <property type="component" value="Chromosome 14"/>
</dbReference>
<feature type="transmembrane region" description="Helical" evidence="1">
    <location>
        <begin position="79"/>
        <end position="100"/>
    </location>
</feature>
<protein>
    <submittedName>
        <fullName evidence="2">Mediator of RNA polymerase II transcription subunit</fullName>
    </submittedName>
</protein>
<comment type="caution">
    <text evidence="2">The sequence shown here is derived from an EMBL/GenBank/DDBJ whole genome shotgun (WGS) entry which is preliminary data.</text>
</comment>